<evidence type="ECO:0000313" key="3">
    <source>
        <dbReference type="Proteomes" id="UP000267821"/>
    </source>
</evidence>
<name>A0A3N4L8Y1_9PEZI</name>
<dbReference type="InterPro" id="IPR013761">
    <property type="entry name" value="SAM/pointed_sf"/>
</dbReference>
<dbReference type="OrthoDB" id="76949at2759"/>
<evidence type="ECO:0000313" key="2">
    <source>
        <dbReference type="EMBL" id="RPB19076.1"/>
    </source>
</evidence>
<dbReference type="EMBL" id="ML121598">
    <property type="protein sequence ID" value="RPB19076.1"/>
    <property type="molecule type" value="Genomic_DNA"/>
</dbReference>
<evidence type="ECO:0000256" key="1">
    <source>
        <dbReference type="SAM" id="MobiDB-lite"/>
    </source>
</evidence>
<proteinExistence type="predicted"/>
<dbReference type="Proteomes" id="UP000267821">
    <property type="component" value="Unassembled WGS sequence"/>
</dbReference>
<organism evidence="2 3">
    <name type="scientific">Terfezia boudieri ATCC MYA-4762</name>
    <dbReference type="NCBI Taxonomy" id="1051890"/>
    <lineage>
        <taxon>Eukaryota</taxon>
        <taxon>Fungi</taxon>
        <taxon>Dikarya</taxon>
        <taxon>Ascomycota</taxon>
        <taxon>Pezizomycotina</taxon>
        <taxon>Pezizomycetes</taxon>
        <taxon>Pezizales</taxon>
        <taxon>Pezizaceae</taxon>
        <taxon>Terfezia</taxon>
    </lineage>
</organism>
<sequence length="100" mass="11384">MPPAVDPDSSNTVGNPEHPNIPPDLPPNFRHWNRGHVKMYLEDNKDTYGLDQADIDLIYESKIRGRHFRKMTVEMLVKDCQLPPGVAISVQELITFVVNC</sequence>
<dbReference type="Gene3D" id="1.10.150.50">
    <property type="entry name" value="Transcription Factor, Ets-1"/>
    <property type="match status" value="1"/>
</dbReference>
<feature type="region of interest" description="Disordered" evidence="1">
    <location>
        <begin position="1"/>
        <end position="28"/>
    </location>
</feature>
<keyword evidence="3" id="KW-1185">Reference proteome</keyword>
<gene>
    <name evidence="2" type="ORF">L211DRAFT_853489</name>
</gene>
<accession>A0A3N4L8Y1</accession>
<dbReference type="AlphaFoldDB" id="A0A3N4L8Y1"/>
<protein>
    <recommendedName>
        <fullName evidence="4">SAM domain-containing protein</fullName>
    </recommendedName>
</protein>
<evidence type="ECO:0008006" key="4">
    <source>
        <dbReference type="Google" id="ProtNLM"/>
    </source>
</evidence>
<dbReference type="SUPFAM" id="SSF47769">
    <property type="entry name" value="SAM/Pointed domain"/>
    <property type="match status" value="1"/>
</dbReference>
<dbReference type="InParanoid" id="A0A3N4L8Y1"/>
<reference evidence="2 3" key="1">
    <citation type="journal article" date="2018" name="Nat. Ecol. Evol.">
        <title>Pezizomycetes genomes reveal the molecular basis of ectomycorrhizal truffle lifestyle.</title>
        <authorList>
            <person name="Murat C."/>
            <person name="Payen T."/>
            <person name="Noel B."/>
            <person name="Kuo A."/>
            <person name="Morin E."/>
            <person name="Chen J."/>
            <person name="Kohler A."/>
            <person name="Krizsan K."/>
            <person name="Balestrini R."/>
            <person name="Da Silva C."/>
            <person name="Montanini B."/>
            <person name="Hainaut M."/>
            <person name="Levati E."/>
            <person name="Barry K.W."/>
            <person name="Belfiori B."/>
            <person name="Cichocki N."/>
            <person name="Clum A."/>
            <person name="Dockter R.B."/>
            <person name="Fauchery L."/>
            <person name="Guy J."/>
            <person name="Iotti M."/>
            <person name="Le Tacon F."/>
            <person name="Lindquist E.A."/>
            <person name="Lipzen A."/>
            <person name="Malagnac F."/>
            <person name="Mello A."/>
            <person name="Molinier V."/>
            <person name="Miyauchi S."/>
            <person name="Poulain J."/>
            <person name="Riccioni C."/>
            <person name="Rubini A."/>
            <person name="Sitrit Y."/>
            <person name="Splivallo R."/>
            <person name="Traeger S."/>
            <person name="Wang M."/>
            <person name="Zifcakova L."/>
            <person name="Wipf D."/>
            <person name="Zambonelli A."/>
            <person name="Paolocci F."/>
            <person name="Nowrousian M."/>
            <person name="Ottonello S."/>
            <person name="Baldrian P."/>
            <person name="Spatafora J.W."/>
            <person name="Henrissat B."/>
            <person name="Nagy L.G."/>
            <person name="Aury J.M."/>
            <person name="Wincker P."/>
            <person name="Grigoriev I.V."/>
            <person name="Bonfante P."/>
            <person name="Martin F.M."/>
        </authorList>
    </citation>
    <scope>NUCLEOTIDE SEQUENCE [LARGE SCALE GENOMIC DNA]</scope>
    <source>
        <strain evidence="2 3">ATCC MYA-4762</strain>
    </source>
</reference>